<evidence type="ECO:0000256" key="1">
    <source>
        <dbReference type="SAM" id="MobiDB-lite"/>
    </source>
</evidence>
<keyword evidence="2" id="KW-0812">Transmembrane</keyword>
<feature type="region of interest" description="Disordered" evidence="1">
    <location>
        <begin position="300"/>
        <end position="336"/>
    </location>
</feature>
<accession>A0A8H7CG83</accession>
<evidence type="ECO:0000313" key="4">
    <source>
        <dbReference type="Proteomes" id="UP000620124"/>
    </source>
</evidence>
<dbReference type="Proteomes" id="UP000620124">
    <property type="component" value="Unassembled WGS sequence"/>
</dbReference>
<keyword evidence="2" id="KW-0472">Membrane</keyword>
<feature type="transmembrane region" description="Helical" evidence="2">
    <location>
        <begin position="48"/>
        <end position="74"/>
    </location>
</feature>
<dbReference type="AlphaFoldDB" id="A0A8H7CG83"/>
<feature type="transmembrane region" description="Helical" evidence="2">
    <location>
        <begin position="12"/>
        <end position="36"/>
    </location>
</feature>
<dbReference type="PANTHER" id="PTHR40465:SF1">
    <property type="entry name" value="DUF6534 DOMAIN-CONTAINING PROTEIN"/>
    <property type="match status" value="1"/>
</dbReference>
<comment type="caution">
    <text evidence="3">The sequence shown here is derived from an EMBL/GenBank/DDBJ whole genome shotgun (WGS) entry which is preliminary data.</text>
</comment>
<protein>
    <submittedName>
        <fullName evidence="3">Uncharacterized protein</fullName>
    </submittedName>
</protein>
<dbReference type="EMBL" id="JACAZI010000023">
    <property type="protein sequence ID" value="KAF7336220.1"/>
    <property type="molecule type" value="Genomic_DNA"/>
</dbReference>
<gene>
    <name evidence="3" type="ORF">MVEN_02169800</name>
</gene>
<keyword evidence="4" id="KW-1185">Reference proteome</keyword>
<dbReference type="PANTHER" id="PTHR40465">
    <property type="entry name" value="CHROMOSOME 1, WHOLE GENOME SHOTGUN SEQUENCE"/>
    <property type="match status" value="1"/>
</dbReference>
<feature type="transmembrane region" description="Helical" evidence="2">
    <location>
        <begin position="126"/>
        <end position="148"/>
    </location>
</feature>
<sequence length="336" mass="37519">MDASDTRSDIATYILGGWDLAICAALFFQGVLCAQFMRYLNVCKRDSVLLKLFVAGLALITTLKTIQALAMLWIQNVSAFENLDAASNLWQQHWLFHTTLMASAVIAFYVQIFFCYRLWAISRNVYLVFATFSLFILALACAGVATWLTFTDMAKSVEWIAAHLGGGDVRRFPSDWRNRVLFACTPSQDLSFPVDSTAFQRHSKIVLPCGQTAHMLNALLRLTLQAPPAAVCALVNFISAMQLNRTGDWVRTELMLSEIANMMLPKLYAISAMWTLNSRGDIRRAVENGPVMQTLNFSATVRSSPQRDTDGRSETEGRSETLGSFVEDVKLRLDSP</sequence>
<dbReference type="OrthoDB" id="3268841at2759"/>
<feature type="transmembrane region" description="Helical" evidence="2">
    <location>
        <begin position="94"/>
        <end position="114"/>
    </location>
</feature>
<evidence type="ECO:0000256" key="2">
    <source>
        <dbReference type="SAM" id="Phobius"/>
    </source>
</evidence>
<name>A0A8H7CG83_9AGAR</name>
<reference evidence="3" key="1">
    <citation type="submission" date="2020-05" db="EMBL/GenBank/DDBJ databases">
        <title>Mycena genomes resolve the evolution of fungal bioluminescence.</title>
        <authorList>
            <person name="Tsai I.J."/>
        </authorList>
    </citation>
    <scope>NUCLEOTIDE SEQUENCE</scope>
    <source>
        <strain evidence="3">CCC161011</strain>
    </source>
</reference>
<organism evidence="3 4">
    <name type="scientific">Mycena venus</name>
    <dbReference type="NCBI Taxonomy" id="2733690"/>
    <lineage>
        <taxon>Eukaryota</taxon>
        <taxon>Fungi</taxon>
        <taxon>Dikarya</taxon>
        <taxon>Basidiomycota</taxon>
        <taxon>Agaricomycotina</taxon>
        <taxon>Agaricomycetes</taxon>
        <taxon>Agaricomycetidae</taxon>
        <taxon>Agaricales</taxon>
        <taxon>Marasmiineae</taxon>
        <taxon>Mycenaceae</taxon>
        <taxon>Mycena</taxon>
    </lineage>
</organism>
<proteinExistence type="predicted"/>
<feature type="compositionally biased region" description="Basic and acidic residues" evidence="1">
    <location>
        <begin position="305"/>
        <end position="319"/>
    </location>
</feature>
<keyword evidence="2" id="KW-1133">Transmembrane helix</keyword>
<feature type="compositionally biased region" description="Basic and acidic residues" evidence="1">
    <location>
        <begin position="327"/>
        <end position="336"/>
    </location>
</feature>
<evidence type="ECO:0000313" key="3">
    <source>
        <dbReference type="EMBL" id="KAF7336220.1"/>
    </source>
</evidence>